<evidence type="ECO:0000256" key="1">
    <source>
        <dbReference type="SAM" id="MobiDB-lite"/>
    </source>
</evidence>
<dbReference type="EMBL" id="LN649230">
    <property type="protein sequence ID" value="CEI63448.1"/>
    <property type="molecule type" value="Genomic_DNA"/>
</dbReference>
<organism evidence="2 3">
    <name type="scientific">Fusarium venenatum</name>
    <dbReference type="NCBI Taxonomy" id="56646"/>
    <lineage>
        <taxon>Eukaryota</taxon>
        <taxon>Fungi</taxon>
        <taxon>Dikarya</taxon>
        <taxon>Ascomycota</taxon>
        <taxon>Pezizomycotina</taxon>
        <taxon>Sordariomycetes</taxon>
        <taxon>Hypocreomycetidae</taxon>
        <taxon>Hypocreales</taxon>
        <taxon>Nectriaceae</taxon>
        <taxon>Fusarium</taxon>
    </lineage>
</organism>
<name>A0A2L2T1J4_9HYPO</name>
<evidence type="ECO:0000313" key="2">
    <source>
        <dbReference type="EMBL" id="CEI63448.1"/>
    </source>
</evidence>
<proteinExistence type="predicted"/>
<dbReference type="AlphaFoldDB" id="A0A2L2T1J4"/>
<feature type="region of interest" description="Disordered" evidence="1">
    <location>
        <begin position="1"/>
        <end position="23"/>
    </location>
</feature>
<protein>
    <submittedName>
        <fullName evidence="2">Uncharacterized protein</fullName>
    </submittedName>
</protein>
<accession>A0A2L2T1J4</accession>
<keyword evidence="3" id="KW-1185">Reference proteome</keyword>
<dbReference type="Proteomes" id="UP000245910">
    <property type="component" value="Chromosome II"/>
</dbReference>
<sequence>MPTVCIPPHTNPNKLAKTKTLGPMNTDQSISLKAANSKNGPFLRARARLLVKLQITLYTWEELGLTALPRPVSNHNLRLAVQPSTPSLKFENELECG</sequence>
<evidence type="ECO:0000313" key="3">
    <source>
        <dbReference type="Proteomes" id="UP000245910"/>
    </source>
</evidence>
<reference evidence="3" key="1">
    <citation type="submission" date="2014-10" db="EMBL/GenBank/DDBJ databases">
        <authorList>
            <person name="King R."/>
        </authorList>
    </citation>
    <scope>NUCLEOTIDE SEQUENCE [LARGE SCALE GENOMIC DNA]</scope>
    <source>
        <strain evidence="3">A3/5</strain>
    </source>
</reference>